<evidence type="ECO:0000313" key="2">
    <source>
        <dbReference type="EMBL" id="TKT72407.1"/>
    </source>
</evidence>
<name>A0A4U6BPR4_9BRAD</name>
<dbReference type="GO" id="GO:0008171">
    <property type="term" value="F:O-methyltransferase activity"/>
    <property type="evidence" value="ECO:0007669"/>
    <property type="project" value="TreeGrafter"/>
</dbReference>
<dbReference type="InterPro" id="IPR029063">
    <property type="entry name" value="SAM-dependent_MTases_sf"/>
</dbReference>
<keyword evidence="2" id="KW-0808">Transferase</keyword>
<dbReference type="PANTHER" id="PTHR36973">
    <property type="entry name" value="SLL1456 PROTEIN-RELATED"/>
    <property type="match status" value="1"/>
</dbReference>
<dbReference type="SUPFAM" id="SSF53335">
    <property type="entry name" value="S-adenosyl-L-methionine-dependent methyltransferases"/>
    <property type="match status" value="1"/>
</dbReference>
<dbReference type="Pfam" id="PF05050">
    <property type="entry name" value="Methyltransf_21"/>
    <property type="match status" value="1"/>
</dbReference>
<dbReference type="Gene3D" id="3.40.50.150">
    <property type="entry name" value="Vaccinia Virus protein VP39"/>
    <property type="match status" value="1"/>
</dbReference>
<dbReference type="NCBIfam" id="TIGR01444">
    <property type="entry name" value="fkbM_fam"/>
    <property type="match status" value="1"/>
</dbReference>
<dbReference type="InterPro" id="IPR053188">
    <property type="entry name" value="FkbM_Methyltransferase"/>
</dbReference>
<evidence type="ECO:0000313" key="3">
    <source>
        <dbReference type="Proteomes" id="UP000034832"/>
    </source>
</evidence>
<dbReference type="PANTHER" id="PTHR36973:SF4">
    <property type="entry name" value="NODULATION PROTEIN"/>
    <property type="match status" value="1"/>
</dbReference>
<protein>
    <submittedName>
        <fullName evidence="2">FkbM family methyltransferase</fullName>
    </submittedName>
</protein>
<dbReference type="AlphaFoldDB" id="A0A4U6BPR4"/>
<dbReference type="OrthoDB" id="292760at2"/>
<dbReference type="GO" id="GO:0032259">
    <property type="term" value="P:methylation"/>
    <property type="evidence" value="ECO:0007669"/>
    <property type="project" value="UniProtKB-KW"/>
</dbReference>
<keyword evidence="2" id="KW-0489">Methyltransferase</keyword>
<dbReference type="InterPro" id="IPR006342">
    <property type="entry name" value="FkbM_mtfrase"/>
</dbReference>
<comment type="caution">
    <text evidence="2">The sequence shown here is derived from an EMBL/GenBank/DDBJ whole genome shotgun (WGS) entry which is preliminary data.</text>
</comment>
<proteinExistence type="predicted"/>
<dbReference type="EMBL" id="LBIA02000001">
    <property type="protein sequence ID" value="TKT72407.1"/>
    <property type="molecule type" value="Genomic_DNA"/>
</dbReference>
<feature type="domain" description="Methyltransferase FkbM" evidence="1">
    <location>
        <begin position="43"/>
        <end position="211"/>
    </location>
</feature>
<keyword evidence="3" id="KW-1185">Reference proteome</keyword>
<reference evidence="2" key="1">
    <citation type="submission" date="2019-04" db="EMBL/GenBank/DDBJ databases">
        <title>Whole genome sequencing of cave bacteria.</title>
        <authorList>
            <person name="Gan H.M."/>
            <person name="Barton H."/>
            <person name="Savka M.A."/>
        </authorList>
    </citation>
    <scope>NUCLEOTIDE SEQUENCE [LARGE SCALE GENOMIC DNA]</scope>
    <source>
        <strain evidence="2">LC387</strain>
    </source>
</reference>
<organism evidence="2 3">
    <name type="scientific">Afipia massiliensis</name>
    <dbReference type="NCBI Taxonomy" id="211460"/>
    <lineage>
        <taxon>Bacteria</taxon>
        <taxon>Pseudomonadati</taxon>
        <taxon>Pseudomonadota</taxon>
        <taxon>Alphaproteobacteria</taxon>
        <taxon>Hyphomicrobiales</taxon>
        <taxon>Nitrobacteraceae</taxon>
        <taxon>Afipia</taxon>
    </lineage>
</organism>
<accession>A0A4U6BPR4</accession>
<gene>
    <name evidence="2" type="ORF">YH63_013755</name>
</gene>
<dbReference type="RefSeq" id="WP_083992559.1">
    <property type="nucleotide sequence ID" value="NZ_LBIA02000001.1"/>
</dbReference>
<sequence>MKRMFVRRAQQVLARAGFELRRVRHGYSMLPKIPDGPPKAILDIGANSGQFARKVRSVLPDCVIHSFEPLPGPFAELKSWADQSQNVHCHNIALGDQAGRALIHTGSYTPASSLMSAATRLKLSMPHVVPDREQQIEVMTLDCWFELQSIPRPFVVKMDVQGYEMKVIAGGQKAISEAAAVFTELSFIELYEGQPLATDILIALRECGFEMADIYDVSRDPGSNFGFQFDALFFPRRFVKG</sequence>
<evidence type="ECO:0000259" key="1">
    <source>
        <dbReference type="Pfam" id="PF05050"/>
    </source>
</evidence>
<dbReference type="Proteomes" id="UP000034832">
    <property type="component" value="Unassembled WGS sequence"/>
</dbReference>